<keyword evidence="3" id="KW-1185">Reference proteome</keyword>
<dbReference type="Proteomes" id="UP000521199">
    <property type="component" value="Unassembled WGS sequence"/>
</dbReference>
<keyword evidence="1" id="KW-0472">Membrane</keyword>
<feature type="transmembrane region" description="Helical" evidence="1">
    <location>
        <begin position="197"/>
        <end position="217"/>
    </location>
</feature>
<evidence type="ECO:0000313" key="3">
    <source>
        <dbReference type="Proteomes" id="UP000521199"/>
    </source>
</evidence>
<comment type="caution">
    <text evidence="2">The sequence shown here is derived from an EMBL/GenBank/DDBJ whole genome shotgun (WGS) entry which is preliminary data.</text>
</comment>
<dbReference type="AlphaFoldDB" id="A0A7W8D9R8"/>
<gene>
    <name evidence="2" type="ORF">HNQ52_002954</name>
</gene>
<reference evidence="2 3" key="1">
    <citation type="submission" date="2020-08" db="EMBL/GenBank/DDBJ databases">
        <title>Genomic Encyclopedia of Type Strains, Phase IV (KMG-IV): sequencing the most valuable type-strain genomes for metagenomic binning, comparative biology and taxonomic classification.</title>
        <authorList>
            <person name="Goeker M."/>
        </authorList>
    </citation>
    <scope>NUCLEOTIDE SEQUENCE [LARGE SCALE GENOMIC DNA]</scope>
    <source>
        <strain evidence="2 3">DSM 24163</strain>
    </source>
</reference>
<evidence type="ECO:0000256" key="1">
    <source>
        <dbReference type="SAM" id="Phobius"/>
    </source>
</evidence>
<organism evidence="2 3">
    <name type="scientific">Chiayiivirga flava</name>
    <dbReference type="NCBI Taxonomy" id="659595"/>
    <lineage>
        <taxon>Bacteria</taxon>
        <taxon>Pseudomonadati</taxon>
        <taxon>Pseudomonadota</taxon>
        <taxon>Gammaproteobacteria</taxon>
        <taxon>Lysobacterales</taxon>
        <taxon>Lysobacteraceae</taxon>
        <taxon>Chiayiivirga</taxon>
    </lineage>
</organism>
<accession>A0A7W8D9R8</accession>
<evidence type="ECO:0000313" key="2">
    <source>
        <dbReference type="EMBL" id="MBB5209385.1"/>
    </source>
</evidence>
<dbReference type="EMBL" id="JACHHP010000006">
    <property type="protein sequence ID" value="MBB5209385.1"/>
    <property type="molecule type" value="Genomic_DNA"/>
</dbReference>
<keyword evidence="1" id="KW-1133">Transmembrane helix</keyword>
<protein>
    <submittedName>
        <fullName evidence="2">Uncharacterized protein</fullName>
    </submittedName>
</protein>
<name>A0A7W8D9R8_9GAMM</name>
<dbReference type="RefSeq" id="WP_183961930.1">
    <property type="nucleotide sequence ID" value="NZ_JACHHP010000006.1"/>
</dbReference>
<keyword evidence="1" id="KW-0812">Transmembrane</keyword>
<proteinExistence type="predicted"/>
<sequence>MSGKLDVTAAREAGGCVLQVWVRDPDLHGKPARVVVKQRAHVKRGSPVHHEITLADRSLLLAPGQNRVALGIDLDDEFVYVGDKLDLQLTATLTVDDGVLFDTKVDIDLSTLCRLPPRTARNEAAKSVHSPPDRFNFIANLRAIPAGARAKVLWLLIVGVPIVVGNLLLGTRDQFVPESRTWFYDHSDSDGGSESPLMKALVGSGALGAGLWALILAQLRRYMTFDARCPPGPVRRDTRWQAAGMIGGSARVPLQQATLRVVAYNREHGQYTKREKRGKSSRTVTKSFVNNACGVVLYERLLPFVPAQVDLAGYLDGEVELQRVFDALYPPRMLGANHGLSLQFEVQLLHPEYVDQEVILAAVEVDAEEFYRR</sequence>
<feature type="transmembrane region" description="Helical" evidence="1">
    <location>
        <begin position="152"/>
        <end position="169"/>
    </location>
</feature>